<organism evidence="1">
    <name type="scientific">marine sediment metagenome</name>
    <dbReference type="NCBI Taxonomy" id="412755"/>
    <lineage>
        <taxon>unclassified sequences</taxon>
        <taxon>metagenomes</taxon>
        <taxon>ecological metagenomes</taxon>
    </lineage>
</organism>
<evidence type="ECO:0008006" key="2">
    <source>
        <dbReference type="Google" id="ProtNLM"/>
    </source>
</evidence>
<accession>A0A0F9RG28</accession>
<reference evidence="1" key="1">
    <citation type="journal article" date="2015" name="Nature">
        <title>Complex archaea that bridge the gap between prokaryotes and eukaryotes.</title>
        <authorList>
            <person name="Spang A."/>
            <person name="Saw J.H."/>
            <person name="Jorgensen S.L."/>
            <person name="Zaremba-Niedzwiedzka K."/>
            <person name="Martijn J."/>
            <person name="Lind A.E."/>
            <person name="van Eijk R."/>
            <person name="Schleper C."/>
            <person name="Guy L."/>
            <person name="Ettema T.J."/>
        </authorList>
    </citation>
    <scope>NUCLEOTIDE SEQUENCE</scope>
</reference>
<sequence>MNEFTLLMNLLSKRTNSFQIGASEEQILKALNVRDKNKSIYFQNLIIHLTNYVEPLGLKIKFNSLNSHWYLTFDSDTTEIFSANVFDGKPRLAASMFYTLVCCFNNSGVTKVQKIREMRKKKGILEDLKDLEKMGFLVIEKDTDQVRLTPLIGYLIDLEKLFVKIALKIKSSEN</sequence>
<gene>
    <name evidence="1" type="ORF">LCGC14_0899000</name>
</gene>
<evidence type="ECO:0000313" key="1">
    <source>
        <dbReference type="EMBL" id="KKN24031.1"/>
    </source>
</evidence>
<dbReference type="AlphaFoldDB" id="A0A0F9RG28"/>
<proteinExistence type="predicted"/>
<name>A0A0F9RG28_9ZZZZ</name>
<protein>
    <recommendedName>
        <fullName evidence="2">MAGE domain-containing protein</fullName>
    </recommendedName>
</protein>
<dbReference type="EMBL" id="LAZR01002915">
    <property type="protein sequence ID" value="KKN24031.1"/>
    <property type="molecule type" value="Genomic_DNA"/>
</dbReference>
<comment type="caution">
    <text evidence="1">The sequence shown here is derived from an EMBL/GenBank/DDBJ whole genome shotgun (WGS) entry which is preliminary data.</text>
</comment>